<keyword evidence="3" id="KW-1185">Reference proteome</keyword>
<dbReference type="PROSITE" id="PS51257">
    <property type="entry name" value="PROKAR_LIPOPROTEIN"/>
    <property type="match status" value="1"/>
</dbReference>
<keyword evidence="1" id="KW-0732">Signal</keyword>
<gene>
    <name evidence="2" type="ORF">E7747_09085</name>
</gene>
<organism evidence="2 3">
    <name type="scientific">Duncaniella dubosii</name>
    <dbReference type="NCBI Taxonomy" id="2518971"/>
    <lineage>
        <taxon>Bacteria</taxon>
        <taxon>Pseudomonadati</taxon>
        <taxon>Bacteroidota</taxon>
        <taxon>Bacteroidia</taxon>
        <taxon>Bacteroidales</taxon>
        <taxon>Muribaculaceae</taxon>
        <taxon>Duncaniella</taxon>
    </lineage>
</organism>
<name>A0A4P7W391_9BACT</name>
<evidence type="ECO:0000313" key="2">
    <source>
        <dbReference type="EMBL" id="QCD42424.1"/>
    </source>
</evidence>
<dbReference type="AlphaFoldDB" id="A0A4P7W391"/>
<evidence type="ECO:0000256" key="1">
    <source>
        <dbReference type="SAM" id="SignalP"/>
    </source>
</evidence>
<accession>A0A4P7W391</accession>
<proteinExistence type="predicted"/>
<feature type="signal peptide" evidence="1">
    <location>
        <begin position="1"/>
        <end position="21"/>
    </location>
</feature>
<evidence type="ECO:0000313" key="3">
    <source>
        <dbReference type="Proteomes" id="UP000297149"/>
    </source>
</evidence>
<sequence length="152" mass="17618">MKALFISLCLSLLMILSSCEGRTGYLDEGQQNTVAMLTDVEWLVVYVDYSISNEQTFDDETNIYSFGRDTKGWTATGSLKDPSIKKDVRYFQWTFTTENYAVIYMAGNSTDGYWMIEKLTPDELWVVITASDPVLYPNQYKTYYKLKARKRQ</sequence>
<dbReference type="EMBL" id="CP039396">
    <property type="protein sequence ID" value="QCD42424.1"/>
    <property type="molecule type" value="Genomic_DNA"/>
</dbReference>
<feature type="chain" id="PRO_5021027974" description="Lipocalin-like domain-containing protein" evidence="1">
    <location>
        <begin position="22"/>
        <end position="152"/>
    </location>
</feature>
<evidence type="ECO:0008006" key="4">
    <source>
        <dbReference type="Google" id="ProtNLM"/>
    </source>
</evidence>
<dbReference type="KEGG" id="ddb:E7747_09085"/>
<reference evidence="3" key="1">
    <citation type="submission" date="2019-02" db="EMBL/GenBank/DDBJ databases">
        <title>Isolation and identification of novel species under the genus Muribaculum.</title>
        <authorList>
            <person name="Miyake S."/>
            <person name="Ding Y."/>
            <person name="Low A."/>
            <person name="Soh M."/>
            <person name="Seedorf H."/>
        </authorList>
    </citation>
    <scope>NUCLEOTIDE SEQUENCE [LARGE SCALE GENOMIC DNA]</scope>
    <source>
        <strain evidence="3">H5</strain>
    </source>
</reference>
<dbReference type="Proteomes" id="UP000297149">
    <property type="component" value="Chromosome"/>
</dbReference>
<dbReference type="RefSeq" id="WP_136415550.1">
    <property type="nucleotide sequence ID" value="NZ_CP039396.1"/>
</dbReference>
<protein>
    <recommendedName>
        <fullName evidence="4">Lipocalin-like domain-containing protein</fullName>
    </recommendedName>
</protein>